<gene>
    <name evidence="2" type="ORF">I3X05_10320</name>
</gene>
<accession>A0AAJ4I9G1</accession>
<sequence length="295" mass="32847">MSNKWELLQKKFEVAHARTGISAKEWCESEGLNYQTARRYIKVRNTAHDESAHRTAQNAQKHSAQSRSAQCAQKADKKKVTRKNGHKQNHKQSEALEPSNEHDMGQSERDESGRFLPGHKISVGNAGNPNPSNSAEPGNSRARKHGIYARYFKENELEKFDAAAIADLQDELELCRVRLQSGAEALSQCMDDIKNANSIEDRVSLYESYYRIENGLGSLTSRIESITRTLSALKIDTVKVPHIVADTKRVENAARKLGLEADKISKEGKGDDTPVSKILDDIRAMGGDGLMSKTQ</sequence>
<evidence type="ECO:0000313" key="3">
    <source>
        <dbReference type="Proteomes" id="UP000594435"/>
    </source>
</evidence>
<proteinExistence type="predicted"/>
<dbReference type="RefSeq" id="WP_045571870.1">
    <property type="nucleotide sequence ID" value="NZ_CP065217.1"/>
</dbReference>
<feature type="region of interest" description="Disordered" evidence="1">
    <location>
        <begin position="47"/>
        <end position="141"/>
    </location>
</feature>
<reference evidence="2 3" key="1">
    <citation type="submission" date="2020-11" db="EMBL/GenBank/DDBJ databases">
        <title>Complete and Circularized Genome Assembly of a human isolate of Vibrio navarrensis biotype pommerensis with MiSeq and MinION Sequence Data.</title>
        <authorList>
            <person name="Schwartz K."/>
            <person name="Borowiak M."/>
            <person name="Deneke C."/>
            <person name="Balau V."/>
            <person name="Metelmann C."/>
            <person name="Strauch E."/>
        </authorList>
    </citation>
    <scope>NUCLEOTIDE SEQUENCE [LARGE SCALE GENOMIC DNA]</scope>
    <source>
        <strain evidence="2 3">20-VB00237</strain>
    </source>
</reference>
<feature type="compositionally biased region" description="Polar residues" evidence="1">
    <location>
        <begin position="54"/>
        <end position="71"/>
    </location>
</feature>
<feature type="compositionally biased region" description="Polar residues" evidence="1">
    <location>
        <begin position="125"/>
        <end position="137"/>
    </location>
</feature>
<name>A0AAJ4I9G1_9VIBR</name>
<dbReference type="EMBL" id="CP065217">
    <property type="protein sequence ID" value="QPL52414.1"/>
    <property type="molecule type" value="Genomic_DNA"/>
</dbReference>
<protein>
    <submittedName>
        <fullName evidence="2">Terminase</fullName>
    </submittedName>
</protein>
<feature type="compositionally biased region" description="Basic and acidic residues" evidence="1">
    <location>
        <begin position="91"/>
        <end position="113"/>
    </location>
</feature>
<dbReference type="Proteomes" id="UP000594435">
    <property type="component" value="Chromosome 1"/>
</dbReference>
<evidence type="ECO:0000256" key="1">
    <source>
        <dbReference type="SAM" id="MobiDB-lite"/>
    </source>
</evidence>
<feature type="compositionally biased region" description="Basic residues" evidence="1">
    <location>
        <begin position="76"/>
        <end position="90"/>
    </location>
</feature>
<evidence type="ECO:0000313" key="2">
    <source>
        <dbReference type="EMBL" id="QPL52414.1"/>
    </source>
</evidence>
<dbReference type="AlphaFoldDB" id="A0AAJ4I9G1"/>
<organism evidence="2 3">
    <name type="scientific">Vibrio navarrensis</name>
    <dbReference type="NCBI Taxonomy" id="29495"/>
    <lineage>
        <taxon>Bacteria</taxon>
        <taxon>Pseudomonadati</taxon>
        <taxon>Pseudomonadota</taxon>
        <taxon>Gammaproteobacteria</taxon>
        <taxon>Vibrionales</taxon>
        <taxon>Vibrionaceae</taxon>
        <taxon>Vibrio</taxon>
    </lineage>
</organism>